<accession>A0ABQ9GWF7</accession>
<evidence type="ECO:0000313" key="2">
    <source>
        <dbReference type="Proteomes" id="UP001159363"/>
    </source>
</evidence>
<dbReference type="Gene3D" id="3.40.50.300">
    <property type="entry name" value="P-loop containing nucleotide triphosphate hydrolases"/>
    <property type="match status" value="1"/>
</dbReference>
<comment type="caution">
    <text evidence="1">The sequence shown here is derived from an EMBL/GenBank/DDBJ whole genome shotgun (WGS) entry which is preliminary data.</text>
</comment>
<dbReference type="Proteomes" id="UP001159363">
    <property type="component" value="Chromosome 7"/>
</dbReference>
<sequence>MNDIDPAHFYADFIKIQSMMLQKVNGFAIIGPTNTEPLIDNTNVGTWKLLLEGSPVTTDIKHGDKETIPSLPIFLTSNKELHSWLQQNEQQPPNIRTFRYYFKTPILHMNLETEQPAMSQPPQELTTHMFHRHILLHFRKIYDLHSTPLKHISSSYKPSPQDDVPELNKFSDNLTTQCPSVTDTRTNLCHLLSAIQMGAHHQRTRPPNRQLGHQVAWNRWVRGPQDGYGYSMYPTIPSNYYGTSQFTIHGTFPLSYWFDADFSENQKPIVLPYRNLAFWTGKSNLTPNNFFFSNYIANFWNVLQYCTSIKMFNFKFTIHNQATIRQCLLTQGQTSTTTWDFESSQNLILAHGDSYHL</sequence>
<keyword evidence="2" id="KW-1185">Reference proteome</keyword>
<protein>
    <recommendedName>
        <fullName evidence="3">Capsid protein</fullName>
    </recommendedName>
</protein>
<gene>
    <name evidence="1" type="ORF">PR048_020783</name>
</gene>
<evidence type="ECO:0000313" key="1">
    <source>
        <dbReference type="EMBL" id="KAJ8876338.1"/>
    </source>
</evidence>
<dbReference type="Pfam" id="PF25662">
    <property type="entry name" value="AdSDV_VP1"/>
    <property type="match status" value="1"/>
</dbReference>
<name>A0ABQ9GWF7_9NEOP</name>
<dbReference type="InterPro" id="IPR057723">
    <property type="entry name" value="AdSDV_VP1"/>
</dbReference>
<proteinExistence type="predicted"/>
<organism evidence="1 2">
    <name type="scientific">Dryococelus australis</name>
    <dbReference type="NCBI Taxonomy" id="614101"/>
    <lineage>
        <taxon>Eukaryota</taxon>
        <taxon>Metazoa</taxon>
        <taxon>Ecdysozoa</taxon>
        <taxon>Arthropoda</taxon>
        <taxon>Hexapoda</taxon>
        <taxon>Insecta</taxon>
        <taxon>Pterygota</taxon>
        <taxon>Neoptera</taxon>
        <taxon>Polyneoptera</taxon>
        <taxon>Phasmatodea</taxon>
        <taxon>Verophasmatodea</taxon>
        <taxon>Anareolatae</taxon>
        <taxon>Phasmatidae</taxon>
        <taxon>Eurycanthinae</taxon>
        <taxon>Dryococelus</taxon>
    </lineage>
</organism>
<reference evidence="1 2" key="1">
    <citation type="submission" date="2023-02" db="EMBL/GenBank/DDBJ databases">
        <title>LHISI_Scaffold_Assembly.</title>
        <authorList>
            <person name="Stuart O.P."/>
            <person name="Cleave R."/>
            <person name="Magrath M.J.L."/>
            <person name="Mikheyev A.S."/>
        </authorList>
    </citation>
    <scope>NUCLEOTIDE SEQUENCE [LARGE SCALE GENOMIC DNA]</scope>
    <source>
        <strain evidence="1">Daus_M_001</strain>
        <tissue evidence="1">Leg muscle</tissue>
    </source>
</reference>
<dbReference type="EMBL" id="JARBHB010000008">
    <property type="protein sequence ID" value="KAJ8876338.1"/>
    <property type="molecule type" value="Genomic_DNA"/>
</dbReference>
<dbReference type="InterPro" id="IPR027417">
    <property type="entry name" value="P-loop_NTPase"/>
</dbReference>
<evidence type="ECO:0008006" key="3">
    <source>
        <dbReference type="Google" id="ProtNLM"/>
    </source>
</evidence>